<comment type="caution">
    <text evidence="5">The sequence shown here is derived from an EMBL/GenBank/DDBJ whole genome shotgun (WGS) entry which is preliminary data.</text>
</comment>
<evidence type="ECO:0000313" key="5">
    <source>
        <dbReference type="EMBL" id="MEE3719190.1"/>
    </source>
</evidence>
<dbReference type="GO" id="GO:0004803">
    <property type="term" value="F:transposase activity"/>
    <property type="evidence" value="ECO:0007669"/>
    <property type="project" value="InterPro"/>
</dbReference>
<evidence type="ECO:0000256" key="3">
    <source>
        <dbReference type="ARBA" id="ARBA00022578"/>
    </source>
</evidence>
<dbReference type="Pfam" id="PF03400">
    <property type="entry name" value="DDE_Tnp_IS1"/>
    <property type="match status" value="1"/>
</dbReference>
<dbReference type="RefSeq" id="WP_330485626.1">
    <property type="nucleotide sequence ID" value="NZ_JAZBJZ010000116.1"/>
</dbReference>
<evidence type="ECO:0000256" key="1">
    <source>
        <dbReference type="ARBA" id="ARBA00004091"/>
    </source>
</evidence>
<sequence>MNCPKCKSEHIIKYGKTHYEKPRFKCQDCGRQFVENPTRQPIDAATREMVDKLLLERLALAAIVRITGVSARWLQSYVNQKYKQISQKVEVTQKKIGKLTIQLDEMWSFVGNKQNKKWIWLAIDADTREIVGAYIGNRSRRSARKLWLSIPAVYRQCAICYTDFWEAYSQVLPSKRHKAVGKETGKTSYIERLNNTFRQRIGRLVRKTLSFSKKLKNHIGAIWYFIHHYNASLRA</sequence>
<evidence type="ECO:0000313" key="6">
    <source>
        <dbReference type="Proteomes" id="UP001333818"/>
    </source>
</evidence>
<dbReference type="Proteomes" id="UP001333818">
    <property type="component" value="Unassembled WGS sequence"/>
</dbReference>
<dbReference type="GO" id="GO:0003677">
    <property type="term" value="F:DNA binding"/>
    <property type="evidence" value="ECO:0007669"/>
    <property type="project" value="InterPro"/>
</dbReference>
<dbReference type="NCBIfam" id="NF033558">
    <property type="entry name" value="transpos_IS1"/>
    <property type="match status" value="1"/>
</dbReference>
<dbReference type="InterPro" id="IPR051354">
    <property type="entry name" value="Transposase_27_IS1"/>
</dbReference>
<keyword evidence="4" id="KW-0233">DNA recombination</keyword>
<evidence type="ECO:0000256" key="2">
    <source>
        <dbReference type="ARBA" id="ARBA00008841"/>
    </source>
</evidence>
<dbReference type="GO" id="GO:0006313">
    <property type="term" value="P:DNA transposition"/>
    <property type="evidence" value="ECO:0007669"/>
    <property type="project" value="InterPro"/>
</dbReference>
<dbReference type="PANTHER" id="PTHR33293:SF1">
    <property type="entry name" value="INSERTION ELEMENT IS1 1 PROTEIN INSB-RELATED"/>
    <property type="match status" value="1"/>
</dbReference>
<comment type="similarity">
    <text evidence="2">Belongs to the transposase 27 family.</text>
</comment>
<dbReference type="EMBL" id="JAZBJZ010000116">
    <property type="protein sequence ID" value="MEE3719190.1"/>
    <property type="molecule type" value="Genomic_DNA"/>
</dbReference>
<accession>A0AAW9Q7J2</accession>
<keyword evidence="6" id="KW-1185">Reference proteome</keyword>
<evidence type="ECO:0000256" key="4">
    <source>
        <dbReference type="ARBA" id="ARBA00023172"/>
    </source>
</evidence>
<protein>
    <submittedName>
        <fullName evidence="5">IS1 family transposase</fullName>
    </submittedName>
</protein>
<gene>
    <name evidence="5" type="ORF">V2H45_20810</name>
</gene>
<reference evidence="5" key="1">
    <citation type="submission" date="2024-01" db="EMBL/GenBank/DDBJ databases">
        <title>Bank of Algae and Cyanobacteria of the Azores (BACA) strain genomes.</title>
        <authorList>
            <person name="Luz R."/>
            <person name="Cordeiro R."/>
            <person name="Fonseca A."/>
            <person name="Goncalves V."/>
        </authorList>
    </citation>
    <scope>NUCLEOTIDE SEQUENCE</scope>
    <source>
        <strain evidence="5">BACA0141</strain>
    </source>
</reference>
<name>A0AAW9Q7J2_9CYAN</name>
<comment type="function">
    <text evidence="1">Absolutely required for transposition of IS1.</text>
</comment>
<keyword evidence="3" id="KW-0815">Transposition</keyword>
<dbReference type="AlphaFoldDB" id="A0AAW9Q7J2"/>
<dbReference type="PANTHER" id="PTHR33293">
    <property type="entry name" value="INSERTION ELEMENT IS1 1 PROTEIN INSB-RELATED"/>
    <property type="match status" value="1"/>
</dbReference>
<dbReference type="InterPro" id="IPR005063">
    <property type="entry name" value="Transposase_27"/>
</dbReference>
<proteinExistence type="inferred from homology"/>
<organism evidence="5 6">
    <name type="scientific">Tumidithrix elongata BACA0141</name>
    <dbReference type="NCBI Taxonomy" id="2716417"/>
    <lineage>
        <taxon>Bacteria</taxon>
        <taxon>Bacillati</taxon>
        <taxon>Cyanobacteriota</taxon>
        <taxon>Cyanophyceae</taxon>
        <taxon>Pseudanabaenales</taxon>
        <taxon>Pseudanabaenaceae</taxon>
        <taxon>Tumidithrix</taxon>
        <taxon>Tumidithrix elongata</taxon>
    </lineage>
</organism>